<dbReference type="GO" id="GO:0005576">
    <property type="term" value="C:extracellular region"/>
    <property type="evidence" value="ECO:0007669"/>
    <property type="project" value="UniProtKB-SubCell"/>
</dbReference>
<feature type="domain" description="Single" evidence="4">
    <location>
        <begin position="48"/>
        <end position="108"/>
    </location>
</feature>
<dbReference type="PANTHER" id="PTHR39957:SF1">
    <property type="entry name" value="AT09846P1-RELATED"/>
    <property type="match status" value="1"/>
</dbReference>
<dbReference type="RefSeq" id="XP_030760135.1">
    <property type="nucleotide sequence ID" value="XM_030904275.1"/>
</dbReference>
<feature type="chain" id="PRO_5044642905" evidence="3">
    <location>
        <begin position="20"/>
        <end position="116"/>
    </location>
</feature>
<sequence>MKLLVFTIIFGLFCHGTMAWVGIILRNDTERAPHKIPDNRCFSLYQDIGELAFGESKKLSGSCAIATCQPNLDLALEGCSTVAVDGECQILDGDINDPFPDCCYKIVCKESILNKI</sequence>
<dbReference type="Pfam" id="PF15430">
    <property type="entry name" value="SVWC"/>
    <property type="match status" value="1"/>
</dbReference>
<evidence type="ECO:0000256" key="2">
    <source>
        <dbReference type="ARBA" id="ARBA00022525"/>
    </source>
</evidence>
<dbReference type="InterPro" id="IPR029277">
    <property type="entry name" value="SVWC_dom"/>
</dbReference>
<dbReference type="OrthoDB" id="6674808at2759"/>
<dbReference type="GeneID" id="115885377"/>
<dbReference type="RefSeq" id="XP_030760136.1">
    <property type="nucleotide sequence ID" value="XM_030904276.1"/>
</dbReference>
<name>A0A6J2YA74_SITOR</name>
<dbReference type="Proteomes" id="UP000504635">
    <property type="component" value="Unplaced"/>
</dbReference>
<reference evidence="6 7" key="1">
    <citation type="submission" date="2025-04" db="UniProtKB">
        <authorList>
            <consortium name="RefSeq"/>
        </authorList>
    </citation>
    <scope>IDENTIFICATION</scope>
    <source>
        <tissue evidence="6 7">Gonads</tissue>
    </source>
</reference>
<gene>
    <name evidence="6 7" type="primary">LOC115885377</name>
</gene>
<accession>A0A6J2YA74</accession>
<comment type="subcellular location">
    <subcellularLocation>
        <location evidence="1">Secreted</location>
    </subcellularLocation>
</comment>
<dbReference type="AlphaFoldDB" id="A0A6J2YA74"/>
<dbReference type="PANTHER" id="PTHR39957">
    <property type="entry name" value="AT09846P1-RELATED"/>
    <property type="match status" value="1"/>
</dbReference>
<dbReference type="SMART" id="SM01318">
    <property type="entry name" value="SVWC"/>
    <property type="match status" value="1"/>
</dbReference>
<evidence type="ECO:0000256" key="1">
    <source>
        <dbReference type="ARBA" id="ARBA00004613"/>
    </source>
</evidence>
<evidence type="ECO:0000256" key="3">
    <source>
        <dbReference type="SAM" id="SignalP"/>
    </source>
</evidence>
<dbReference type="KEGG" id="soy:115885377"/>
<keyword evidence="2" id="KW-0964">Secreted</keyword>
<keyword evidence="5" id="KW-1185">Reference proteome</keyword>
<dbReference type="InterPro" id="IPR053308">
    <property type="entry name" value="Vago-like"/>
</dbReference>
<feature type="signal peptide" evidence="3">
    <location>
        <begin position="1"/>
        <end position="19"/>
    </location>
</feature>
<evidence type="ECO:0000259" key="4">
    <source>
        <dbReference type="SMART" id="SM01318"/>
    </source>
</evidence>
<evidence type="ECO:0000313" key="6">
    <source>
        <dbReference type="RefSeq" id="XP_030760135.1"/>
    </source>
</evidence>
<protein>
    <submittedName>
        <fullName evidence="6 7">Uncharacterized protein LOC115885377</fullName>
    </submittedName>
</protein>
<evidence type="ECO:0000313" key="7">
    <source>
        <dbReference type="RefSeq" id="XP_030760136.1"/>
    </source>
</evidence>
<keyword evidence="3" id="KW-0732">Signal</keyword>
<proteinExistence type="predicted"/>
<evidence type="ECO:0000313" key="5">
    <source>
        <dbReference type="Proteomes" id="UP000504635"/>
    </source>
</evidence>
<organism evidence="5 7">
    <name type="scientific">Sitophilus oryzae</name>
    <name type="common">Rice weevil</name>
    <name type="synonym">Curculio oryzae</name>
    <dbReference type="NCBI Taxonomy" id="7048"/>
    <lineage>
        <taxon>Eukaryota</taxon>
        <taxon>Metazoa</taxon>
        <taxon>Ecdysozoa</taxon>
        <taxon>Arthropoda</taxon>
        <taxon>Hexapoda</taxon>
        <taxon>Insecta</taxon>
        <taxon>Pterygota</taxon>
        <taxon>Neoptera</taxon>
        <taxon>Endopterygota</taxon>
        <taxon>Coleoptera</taxon>
        <taxon>Polyphaga</taxon>
        <taxon>Cucujiformia</taxon>
        <taxon>Curculionidae</taxon>
        <taxon>Dryophthorinae</taxon>
        <taxon>Sitophilus</taxon>
    </lineage>
</organism>